<evidence type="ECO:0000256" key="5">
    <source>
        <dbReference type="ARBA" id="ARBA00023136"/>
    </source>
</evidence>
<feature type="domain" description="MacB-like periplasmic core" evidence="8">
    <location>
        <begin position="20"/>
        <end position="231"/>
    </location>
</feature>
<feature type="transmembrane region" description="Helical" evidence="6">
    <location>
        <begin position="289"/>
        <end position="312"/>
    </location>
</feature>
<feature type="transmembrane region" description="Helical" evidence="6">
    <location>
        <begin position="762"/>
        <end position="784"/>
    </location>
</feature>
<name>A0ABV6Z3K9_UNCC1</name>
<dbReference type="Proteomes" id="UP001594351">
    <property type="component" value="Unassembled WGS sequence"/>
</dbReference>
<feature type="domain" description="MacB-like periplasmic core" evidence="8">
    <location>
        <begin position="469"/>
        <end position="644"/>
    </location>
</feature>
<keyword evidence="5 6" id="KW-0472">Membrane</keyword>
<evidence type="ECO:0000313" key="10">
    <source>
        <dbReference type="Proteomes" id="UP001594351"/>
    </source>
</evidence>
<protein>
    <submittedName>
        <fullName evidence="9">ABC transporter permease</fullName>
    </submittedName>
</protein>
<feature type="transmembrane region" description="Helical" evidence="6">
    <location>
        <begin position="384"/>
        <end position="412"/>
    </location>
</feature>
<feature type="domain" description="ABC3 transporter permease C-terminal" evidence="7">
    <location>
        <begin position="297"/>
        <end position="409"/>
    </location>
</feature>
<dbReference type="InterPro" id="IPR025857">
    <property type="entry name" value="MacB_PCD"/>
</dbReference>
<evidence type="ECO:0000256" key="1">
    <source>
        <dbReference type="ARBA" id="ARBA00004651"/>
    </source>
</evidence>
<evidence type="ECO:0000313" key="9">
    <source>
        <dbReference type="EMBL" id="MFC1853024.1"/>
    </source>
</evidence>
<feature type="transmembrane region" description="Helical" evidence="6">
    <location>
        <begin position="341"/>
        <end position="364"/>
    </location>
</feature>
<dbReference type="InterPro" id="IPR050250">
    <property type="entry name" value="Macrolide_Exporter_MacB"/>
</dbReference>
<keyword evidence="3 6" id="KW-0812">Transmembrane</keyword>
<evidence type="ECO:0000259" key="8">
    <source>
        <dbReference type="Pfam" id="PF12704"/>
    </source>
</evidence>
<evidence type="ECO:0000259" key="7">
    <source>
        <dbReference type="Pfam" id="PF02687"/>
    </source>
</evidence>
<feature type="transmembrane region" description="Helical" evidence="6">
    <location>
        <begin position="21"/>
        <end position="41"/>
    </location>
</feature>
<keyword evidence="10" id="KW-1185">Reference proteome</keyword>
<comment type="caution">
    <text evidence="9">The sequence shown here is derived from an EMBL/GenBank/DDBJ whole genome shotgun (WGS) entry which is preliminary data.</text>
</comment>
<comment type="subcellular location">
    <subcellularLocation>
        <location evidence="1">Cell membrane</location>
        <topology evidence="1">Multi-pass membrane protein</topology>
    </subcellularLocation>
</comment>
<evidence type="ECO:0000256" key="3">
    <source>
        <dbReference type="ARBA" id="ARBA00022692"/>
    </source>
</evidence>
<feature type="domain" description="ABC3 transporter permease C-terminal" evidence="7">
    <location>
        <begin position="683"/>
        <end position="794"/>
    </location>
</feature>
<evidence type="ECO:0000256" key="2">
    <source>
        <dbReference type="ARBA" id="ARBA00022475"/>
    </source>
</evidence>
<dbReference type="InterPro" id="IPR003838">
    <property type="entry name" value="ABC3_permease_C"/>
</dbReference>
<keyword evidence="2" id="KW-1003">Cell membrane</keyword>
<dbReference type="PANTHER" id="PTHR30572:SF18">
    <property type="entry name" value="ABC-TYPE MACROLIDE FAMILY EXPORT SYSTEM PERMEASE COMPONENT 2"/>
    <property type="match status" value="1"/>
</dbReference>
<dbReference type="EMBL" id="JBHPBY010000406">
    <property type="protein sequence ID" value="MFC1853024.1"/>
    <property type="molecule type" value="Genomic_DNA"/>
</dbReference>
<reference evidence="9 10" key="1">
    <citation type="submission" date="2024-09" db="EMBL/GenBank/DDBJ databases">
        <title>Laminarin stimulates single cell rates of sulfate reduction while oxygen inhibits transcriptomic activity in coastal marine sediment.</title>
        <authorList>
            <person name="Lindsay M."/>
            <person name="Orcutt B."/>
            <person name="Emerson D."/>
            <person name="Stepanauskas R."/>
            <person name="D'Angelo T."/>
        </authorList>
    </citation>
    <scope>NUCLEOTIDE SEQUENCE [LARGE SCALE GENOMIC DNA]</scope>
    <source>
        <strain evidence="9">SAG AM-311-K15</strain>
    </source>
</reference>
<feature type="transmembrane region" description="Helical" evidence="6">
    <location>
        <begin position="678"/>
        <end position="696"/>
    </location>
</feature>
<keyword evidence="4 6" id="KW-1133">Transmembrane helix</keyword>
<proteinExistence type="predicted"/>
<sequence length="801" mass="91237">MVKNYLKIALRNLSRYKGYTIINVVGLAIGLACCILIVLFIQDEFSYDRHHQKAHQIYRVCSRGIWGKDTFNQALTPTTLAQEMLTMCPEVQAATRLIYGLDINIRYKERQFYETRYIYADSSIFDVFTIPLIKGDPETALSKPYSIVITAEIAHKYFGTEDPIGKKLMEEDGGEYTITGVAKNFPLNSHFHFDFLASLITVIDLPSLAQGVSWTYLVLAQDYPLTQLEAKLPALTEKVISPYLKKLFGLPYKDFVARGNQYEFYMQPLLDIHLRSQLSYELEANSNEAYVSVIIGLGFIILIITAVNFMNLATARSASRSREVGMRKVLGSNKWQLIRQFLTESILLSLISLLVALTLVELVLPHFNQIVAKELTIDYFHTWYFLPSLLGIIVCLGLGAGIYPAFVLSSFLPLTVMQGKLHTDLRNIWIRRGLLTLQLVITFIILLSAFILANQLQFIRDKNLGFKKERIVIIKRVYEGKGKKQNAFKEAVLQHPPVLRASLSNSIPGRGFNQMLFTPLADTTEEMYSVRVVYADHDFIETYQLKLAAGRSFSGEQCEGQSIIINETAAKVLQLNDALGKQIAYPEHKQKSFTIIGILKDFHFESLHQVIRPMALKLTTGMEVRYLSVRISPENIEQAMQLLKEEWLKYSPAHPFQYFFLDKHFDDLYKFEIRTSDLFTTGSILIIFIACLGLFGQTSFSIQQRTKEIGIRKVLGASVWSIVFLLSKEIVNLLACANLLAWPIAYLLMQRWLRHFAYRSDIGIWPFVYTALITMAIALITACLQTIKITRANPVAPLNYD</sequence>
<evidence type="ECO:0000256" key="4">
    <source>
        <dbReference type="ARBA" id="ARBA00022989"/>
    </source>
</evidence>
<dbReference type="PANTHER" id="PTHR30572">
    <property type="entry name" value="MEMBRANE COMPONENT OF TRANSPORTER-RELATED"/>
    <property type="match status" value="1"/>
</dbReference>
<dbReference type="PROSITE" id="PS51257">
    <property type="entry name" value="PROKAR_LIPOPROTEIN"/>
    <property type="match status" value="1"/>
</dbReference>
<organism evidence="9 10">
    <name type="scientific">candidate division CSSED10-310 bacterium</name>
    <dbReference type="NCBI Taxonomy" id="2855610"/>
    <lineage>
        <taxon>Bacteria</taxon>
        <taxon>Bacteria division CSSED10-310</taxon>
    </lineage>
</organism>
<gene>
    <name evidence="9" type="ORF">ACFL27_22735</name>
</gene>
<feature type="transmembrane region" description="Helical" evidence="6">
    <location>
        <begin position="433"/>
        <end position="453"/>
    </location>
</feature>
<dbReference type="Pfam" id="PF02687">
    <property type="entry name" value="FtsX"/>
    <property type="match status" value="2"/>
</dbReference>
<feature type="transmembrane region" description="Helical" evidence="6">
    <location>
        <begin position="717"/>
        <end position="742"/>
    </location>
</feature>
<evidence type="ECO:0000256" key="6">
    <source>
        <dbReference type="SAM" id="Phobius"/>
    </source>
</evidence>
<accession>A0ABV6Z3K9</accession>
<dbReference type="Pfam" id="PF12704">
    <property type="entry name" value="MacB_PCD"/>
    <property type="match status" value="2"/>
</dbReference>